<gene>
    <name evidence="1" type="ORF">C4520_10675</name>
</gene>
<protein>
    <submittedName>
        <fullName evidence="1">Uncharacterized protein</fullName>
    </submittedName>
</protein>
<sequence>MVQPRVIWKKCGKRSGFARKLMLLNKLMLALLLIGLWSMHAGTVKGQPDQEQPNRVLVGDSYAVFLAQLTGSQYCGEAGATFDEIVSVILDCPDWSGKEAHLLWGVAHSARGAQREVVETEISLLTHLLKEKGVQEVVAFTLEEMLAVLEESEENRQDELHLNLRGYRELYKRKGLSLENEWKRQSISRLLRMYRQELSAVGFSLREIVGLG</sequence>
<organism evidence="1 2">
    <name type="scientific">Abyssobacteria bacterium (strain SURF_5)</name>
    <dbReference type="NCBI Taxonomy" id="2093360"/>
    <lineage>
        <taxon>Bacteria</taxon>
        <taxon>Pseudomonadati</taxon>
        <taxon>Candidatus Hydrogenedentota</taxon>
        <taxon>Candidatus Abyssobacteria</taxon>
    </lineage>
</organism>
<comment type="caution">
    <text evidence="1">The sequence shown here is derived from an EMBL/GenBank/DDBJ whole genome shotgun (WGS) entry which is preliminary data.</text>
</comment>
<evidence type="ECO:0000313" key="2">
    <source>
        <dbReference type="Proteomes" id="UP000265882"/>
    </source>
</evidence>
<reference evidence="1 2" key="1">
    <citation type="journal article" date="2017" name="ISME J.">
        <title>Energy and carbon metabolisms in a deep terrestrial subsurface fluid microbial community.</title>
        <authorList>
            <person name="Momper L."/>
            <person name="Jungbluth S.P."/>
            <person name="Lee M.D."/>
            <person name="Amend J.P."/>
        </authorList>
    </citation>
    <scope>NUCLEOTIDE SEQUENCE [LARGE SCALE GENOMIC DNA]</scope>
    <source>
        <strain evidence="1">SURF_5</strain>
    </source>
</reference>
<accession>A0A3A4NZA9</accession>
<dbReference type="AlphaFoldDB" id="A0A3A4NZA9"/>
<dbReference type="EMBL" id="QZKU01000072">
    <property type="protein sequence ID" value="RJP20931.1"/>
    <property type="molecule type" value="Genomic_DNA"/>
</dbReference>
<dbReference type="Proteomes" id="UP000265882">
    <property type="component" value="Unassembled WGS sequence"/>
</dbReference>
<proteinExistence type="predicted"/>
<name>A0A3A4NZA9_ABYX5</name>
<evidence type="ECO:0000313" key="1">
    <source>
        <dbReference type="EMBL" id="RJP20931.1"/>
    </source>
</evidence>